<proteinExistence type="inferred from homology"/>
<gene>
    <name evidence="2" type="ORF">CDV26_08495</name>
</gene>
<keyword evidence="3" id="KW-1185">Reference proteome</keyword>
<dbReference type="InterPro" id="IPR006175">
    <property type="entry name" value="YjgF/YER057c/UK114"/>
</dbReference>
<dbReference type="RefSeq" id="WP_088772913.1">
    <property type="nucleotide sequence ID" value="NZ_AP023082.1"/>
</dbReference>
<comment type="similarity">
    <text evidence="1">Belongs to the RutC family.</text>
</comment>
<protein>
    <recommendedName>
        <fullName evidence="4">Reactive intermediate/imine deaminase</fullName>
    </recommendedName>
</protein>
<evidence type="ECO:0000313" key="3">
    <source>
        <dbReference type="Proteomes" id="UP000249910"/>
    </source>
</evidence>
<reference evidence="2 3" key="1">
    <citation type="submission" date="2017-06" db="EMBL/GenBank/DDBJ databases">
        <title>Complete genome of Francisella halioticida.</title>
        <authorList>
            <person name="Sjodin A."/>
        </authorList>
    </citation>
    <scope>NUCLEOTIDE SEQUENCE [LARGE SCALE GENOMIC DNA]</scope>
    <source>
        <strain evidence="2 3">DSM 23729</strain>
    </source>
</reference>
<dbReference type="PANTHER" id="PTHR11803:SF58">
    <property type="entry name" value="PROTEIN HMF1-RELATED"/>
    <property type="match status" value="1"/>
</dbReference>
<dbReference type="SUPFAM" id="SSF55298">
    <property type="entry name" value="YjgF-like"/>
    <property type="match status" value="1"/>
</dbReference>
<dbReference type="EMBL" id="CP022132">
    <property type="protein sequence ID" value="ASG68426.1"/>
    <property type="molecule type" value="Genomic_DNA"/>
</dbReference>
<dbReference type="PANTHER" id="PTHR11803">
    <property type="entry name" value="2-IMINOBUTANOATE/2-IMINOPROPANOATE DEAMINASE RIDA"/>
    <property type="match status" value="1"/>
</dbReference>
<dbReference type="InterPro" id="IPR035959">
    <property type="entry name" value="RutC-like_sf"/>
</dbReference>
<dbReference type="Proteomes" id="UP000249910">
    <property type="component" value="Chromosome"/>
</dbReference>
<accession>A0ABN5AX21</accession>
<organism evidence="2 3">
    <name type="scientific">Francisella halioticida</name>
    <dbReference type="NCBI Taxonomy" id="549298"/>
    <lineage>
        <taxon>Bacteria</taxon>
        <taxon>Pseudomonadati</taxon>
        <taxon>Pseudomonadota</taxon>
        <taxon>Gammaproteobacteria</taxon>
        <taxon>Thiotrichales</taxon>
        <taxon>Francisellaceae</taxon>
        <taxon>Francisella</taxon>
    </lineage>
</organism>
<evidence type="ECO:0008006" key="4">
    <source>
        <dbReference type="Google" id="ProtNLM"/>
    </source>
</evidence>
<sequence length="131" mass="14728">MKKLIISILFVSLISLGYSNSLYRPAVKAGNFLYISGQNAQSNNESLKNEDITQQTKKAILLIEKTLKAHDYTLNDIVDVNVAIAKQKDFKDFNKEYKKYFTNKPARSTSLGVLHQNIGALVEISAIAYKK</sequence>
<evidence type="ECO:0000256" key="1">
    <source>
        <dbReference type="ARBA" id="ARBA00010552"/>
    </source>
</evidence>
<dbReference type="CDD" id="cd00448">
    <property type="entry name" value="YjgF_YER057c_UK114_family"/>
    <property type="match status" value="1"/>
</dbReference>
<name>A0ABN5AX21_9GAMM</name>
<dbReference type="Pfam" id="PF01042">
    <property type="entry name" value="Ribonuc_L-PSP"/>
    <property type="match status" value="1"/>
</dbReference>
<evidence type="ECO:0000313" key="2">
    <source>
        <dbReference type="EMBL" id="ASG68426.1"/>
    </source>
</evidence>
<dbReference type="Gene3D" id="3.30.1330.40">
    <property type="entry name" value="RutC-like"/>
    <property type="match status" value="1"/>
</dbReference>